<reference evidence="2" key="1">
    <citation type="submission" date="2021-03" db="EMBL/GenBank/DDBJ databases">
        <title>Draft genome sequence of rust myrtle Austropuccinia psidii MF-1, a brazilian biotype.</title>
        <authorList>
            <person name="Quecine M.C."/>
            <person name="Pachon D.M.R."/>
            <person name="Bonatelli M.L."/>
            <person name="Correr F.H."/>
            <person name="Franceschini L.M."/>
            <person name="Leite T.F."/>
            <person name="Margarido G.R.A."/>
            <person name="Almeida C.A."/>
            <person name="Ferrarezi J.A."/>
            <person name="Labate C.A."/>
        </authorList>
    </citation>
    <scope>NUCLEOTIDE SEQUENCE</scope>
    <source>
        <strain evidence="2">MF-1</strain>
    </source>
</reference>
<dbReference type="Proteomes" id="UP000765509">
    <property type="component" value="Unassembled WGS sequence"/>
</dbReference>
<feature type="region of interest" description="Disordered" evidence="1">
    <location>
        <begin position="1"/>
        <end position="22"/>
    </location>
</feature>
<evidence type="ECO:0000256" key="1">
    <source>
        <dbReference type="SAM" id="MobiDB-lite"/>
    </source>
</evidence>
<gene>
    <name evidence="2" type="ORF">O181_013220</name>
</gene>
<proteinExistence type="predicted"/>
<feature type="compositionally biased region" description="Acidic residues" evidence="1">
    <location>
        <begin position="83"/>
        <end position="108"/>
    </location>
</feature>
<dbReference type="AlphaFoldDB" id="A0A9Q3BZF5"/>
<evidence type="ECO:0000313" key="3">
    <source>
        <dbReference type="Proteomes" id="UP000765509"/>
    </source>
</evidence>
<protein>
    <submittedName>
        <fullName evidence="2">Uncharacterized protein</fullName>
    </submittedName>
</protein>
<name>A0A9Q3BZF5_9BASI</name>
<organism evidence="2 3">
    <name type="scientific">Austropuccinia psidii MF-1</name>
    <dbReference type="NCBI Taxonomy" id="1389203"/>
    <lineage>
        <taxon>Eukaryota</taxon>
        <taxon>Fungi</taxon>
        <taxon>Dikarya</taxon>
        <taxon>Basidiomycota</taxon>
        <taxon>Pucciniomycotina</taxon>
        <taxon>Pucciniomycetes</taxon>
        <taxon>Pucciniales</taxon>
        <taxon>Sphaerophragmiaceae</taxon>
        <taxon>Austropuccinia</taxon>
    </lineage>
</organism>
<accession>A0A9Q3BZF5</accession>
<evidence type="ECO:0000313" key="2">
    <source>
        <dbReference type="EMBL" id="MBW0473505.1"/>
    </source>
</evidence>
<feature type="region of interest" description="Disordered" evidence="1">
    <location>
        <begin position="38"/>
        <end position="108"/>
    </location>
</feature>
<dbReference type="EMBL" id="AVOT02003430">
    <property type="protein sequence ID" value="MBW0473505.1"/>
    <property type="molecule type" value="Genomic_DNA"/>
</dbReference>
<keyword evidence="3" id="KW-1185">Reference proteome</keyword>
<comment type="caution">
    <text evidence="2">The sequence shown here is derived from an EMBL/GenBank/DDBJ whole genome shotgun (WGS) entry which is preliminary data.</text>
</comment>
<sequence length="108" mass="11846">MFQQGRLLKLNADTNSGSADLRHLTRAPLDRIQSVNQLSENLNQGAAPSRRGGVKSRRSRSFSGLLGGYPRTSQGPRRRLGEAADEEGESMEEEEFKETEVEGSPEAS</sequence>